<dbReference type="AlphaFoldDB" id="A0A843WWY5"/>
<evidence type="ECO:0000313" key="2">
    <source>
        <dbReference type="EMBL" id="MQM12667.1"/>
    </source>
</evidence>
<feature type="transmembrane region" description="Helical" evidence="1">
    <location>
        <begin position="353"/>
        <end position="374"/>
    </location>
</feature>
<dbReference type="EMBL" id="NMUH01005400">
    <property type="protein sequence ID" value="MQM12667.1"/>
    <property type="molecule type" value="Genomic_DNA"/>
</dbReference>
<feature type="transmembrane region" description="Helical" evidence="1">
    <location>
        <begin position="398"/>
        <end position="415"/>
    </location>
</feature>
<accession>A0A843WWY5</accession>
<proteinExistence type="predicted"/>
<dbReference type="Proteomes" id="UP000652761">
    <property type="component" value="Unassembled WGS sequence"/>
</dbReference>
<protein>
    <submittedName>
        <fullName evidence="2">Uncharacterized protein</fullName>
    </submittedName>
</protein>
<gene>
    <name evidence="2" type="ORF">Taro_045586</name>
</gene>
<feature type="transmembrane region" description="Helical" evidence="1">
    <location>
        <begin position="421"/>
        <end position="440"/>
    </location>
</feature>
<organism evidence="2 3">
    <name type="scientific">Colocasia esculenta</name>
    <name type="common">Wild taro</name>
    <name type="synonym">Arum esculentum</name>
    <dbReference type="NCBI Taxonomy" id="4460"/>
    <lineage>
        <taxon>Eukaryota</taxon>
        <taxon>Viridiplantae</taxon>
        <taxon>Streptophyta</taxon>
        <taxon>Embryophyta</taxon>
        <taxon>Tracheophyta</taxon>
        <taxon>Spermatophyta</taxon>
        <taxon>Magnoliopsida</taxon>
        <taxon>Liliopsida</taxon>
        <taxon>Araceae</taxon>
        <taxon>Aroideae</taxon>
        <taxon>Colocasieae</taxon>
        <taxon>Colocasia</taxon>
    </lineage>
</organism>
<feature type="transmembrane region" description="Helical" evidence="1">
    <location>
        <begin position="314"/>
        <end position="333"/>
    </location>
</feature>
<feature type="transmembrane region" description="Helical" evidence="1">
    <location>
        <begin position="461"/>
        <end position="481"/>
    </location>
</feature>
<feature type="transmembrane region" description="Helical" evidence="1">
    <location>
        <begin position="113"/>
        <end position="139"/>
    </location>
</feature>
<evidence type="ECO:0000313" key="3">
    <source>
        <dbReference type="Proteomes" id="UP000652761"/>
    </source>
</evidence>
<comment type="caution">
    <text evidence="2">The sequence shown here is derived from an EMBL/GenBank/DDBJ whole genome shotgun (WGS) entry which is preliminary data.</text>
</comment>
<evidence type="ECO:0000256" key="1">
    <source>
        <dbReference type="SAM" id="Phobius"/>
    </source>
</evidence>
<sequence>MRGGGPCVVSRHRGACIERGGGVHFDEKGPPGFGSSFESHVVVLGVGPQLGQAAVLCALCVSVAALSHPSTGAEAEARLASRACRLRVPLLAASDCGLVAVVVTTFSSRRFQVFLVARACTVVIAWLCLVCAGIVGLALGRHVLLVVPASVFSRFRGPILGCQPMMAPACVASRPGGVSGVRGGSACEPSTFRVPAALAGEALVIPTGPCSRGSPPYFLQLGARCRGSSVSDGLQRWMWHRVVVSSSESERYLRIRGWRRDPRDPWRGFGRSGRYSGVQLPCMIRARVACCSCCCVACMASVVAQRVRAVAARLALDSLAMVFLVWRTLAIQFRVVACGTSGRCSCLVGCPSVVGVCAVVVVCLALYACALCSGRRAEQAEVHRLVALCSGEVSQNRLLLFCALVVLVEVLLGPACVASAVLLAAVFSLMCAVWLGRVLVRFSLDGSWRFLVEVLPKAASCVSIALLCTDFLVGLLVQALFRCWGRRGLLRSFRLAVLGVWLSHRVLVLEHFGFVPSGALVHCVVPWLRVFRLWDTCASLSLVVVFSLACGASVCDCGTLLRSGSLGGRHVALNLCGCFASRVVVRGVDVFHASVAVCHVVEHVTSNFCGSTCIWYPCRTTRKVWVRPSGDSGCRFCVLRVLRVRLLSLLDRKEVGLVTGASCCSWREASELLADVSCVAVGNCVICRVLLTTERVADLLVLTARSVGGYGRVVFGWLFLLFGPNLASLGSSGVVVSCGWSEPLVPGLVLSECWRMLCAEHCFRFVLDSVGLCGSRVCATALVGGHGIVLFSSTA</sequence>
<feature type="transmembrane region" description="Helical" evidence="1">
    <location>
        <begin position="88"/>
        <end position="107"/>
    </location>
</feature>
<reference evidence="2" key="1">
    <citation type="submission" date="2017-07" db="EMBL/GenBank/DDBJ databases">
        <title>Taro Niue Genome Assembly and Annotation.</title>
        <authorList>
            <person name="Atibalentja N."/>
            <person name="Keating K."/>
            <person name="Fields C.J."/>
        </authorList>
    </citation>
    <scope>NUCLEOTIDE SEQUENCE</scope>
    <source>
        <strain evidence="2">Niue_2</strain>
        <tissue evidence="2">Leaf</tissue>
    </source>
</reference>
<keyword evidence="1" id="KW-1133">Transmembrane helix</keyword>
<keyword evidence="1" id="KW-0812">Transmembrane</keyword>
<keyword evidence="1" id="KW-0472">Membrane</keyword>
<keyword evidence="3" id="KW-1185">Reference proteome</keyword>
<name>A0A843WWY5_COLES</name>